<accession>A0A164WBH7</accession>
<keyword evidence="1" id="KW-1133">Transmembrane helix</keyword>
<keyword evidence="3" id="KW-1185">Reference proteome</keyword>
<dbReference type="Proteomes" id="UP000076722">
    <property type="component" value="Unassembled WGS sequence"/>
</dbReference>
<evidence type="ECO:0000313" key="3">
    <source>
        <dbReference type="Proteomes" id="UP000076722"/>
    </source>
</evidence>
<dbReference type="EMBL" id="KV419403">
    <property type="protein sequence ID" value="KZS94907.1"/>
    <property type="molecule type" value="Genomic_DNA"/>
</dbReference>
<dbReference type="AlphaFoldDB" id="A0A164WBH7"/>
<gene>
    <name evidence="2" type="ORF">SISNIDRAFT_453067</name>
</gene>
<feature type="transmembrane region" description="Helical" evidence="1">
    <location>
        <begin position="30"/>
        <end position="50"/>
    </location>
</feature>
<keyword evidence="1" id="KW-0472">Membrane</keyword>
<sequence length="56" mass="6068">MPILDLGCFHQASPMAFESSHSVRRHQSPFIIPAYILSSVASLALLRMLAVDTPSG</sequence>
<evidence type="ECO:0000313" key="2">
    <source>
        <dbReference type="EMBL" id="KZS94907.1"/>
    </source>
</evidence>
<evidence type="ECO:0000256" key="1">
    <source>
        <dbReference type="SAM" id="Phobius"/>
    </source>
</evidence>
<proteinExistence type="predicted"/>
<protein>
    <submittedName>
        <fullName evidence="2">Uncharacterized protein</fullName>
    </submittedName>
</protein>
<name>A0A164WBH7_9AGAM</name>
<keyword evidence="1" id="KW-0812">Transmembrane</keyword>
<reference evidence="2 3" key="1">
    <citation type="journal article" date="2016" name="Mol. Biol. Evol.">
        <title>Comparative Genomics of Early-Diverging Mushroom-Forming Fungi Provides Insights into the Origins of Lignocellulose Decay Capabilities.</title>
        <authorList>
            <person name="Nagy L.G."/>
            <person name="Riley R."/>
            <person name="Tritt A."/>
            <person name="Adam C."/>
            <person name="Daum C."/>
            <person name="Floudas D."/>
            <person name="Sun H."/>
            <person name="Yadav J.S."/>
            <person name="Pangilinan J."/>
            <person name="Larsson K.H."/>
            <person name="Matsuura K."/>
            <person name="Barry K."/>
            <person name="Labutti K."/>
            <person name="Kuo R."/>
            <person name="Ohm R.A."/>
            <person name="Bhattacharya S.S."/>
            <person name="Shirouzu T."/>
            <person name="Yoshinaga Y."/>
            <person name="Martin F.M."/>
            <person name="Grigoriev I.V."/>
            <person name="Hibbett D.S."/>
        </authorList>
    </citation>
    <scope>NUCLEOTIDE SEQUENCE [LARGE SCALE GENOMIC DNA]</scope>
    <source>
        <strain evidence="2 3">HHB9708</strain>
    </source>
</reference>
<organism evidence="2 3">
    <name type="scientific">Sistotremastrum niveocremeum HHB9708</name>
    <dbReference type="NCBI Taxonomy" id="1314777"/>
    <lineage>
        <taxon>Eukaryota</taxon>
        <taxon>Fungi</taxon>
        <taxon>Dikarya</taxon>
        <taxon>Basidiomycota</taxon>
        <taxon>Agaricomycotina</taxon>
        <taxon>Agaricomycetes</taxon>
        <taxon>Sistotremastrales</taxon>
        <taxon>Sistotremastraceae</taxon>
        <taxon>Sertulicium</taxon>
        <taxon>Sertulicium niveocremeum</taxon>
    </lineage>
</organism>